<keyword evidence="4" id="KW-1185">Reference proteome</keyword>
<evidence type="ECO:0000313" key="3">
    <source>
        <dbReference type="EMBL" id="TDL21608.1"/>
    </source>
</evidence>
<feature type="region of interest" description="Disordered" evidence="1">
    <location>
        <begin position="322"/>
        <end position="357"/>
    </location>
</feature>
<feature type="transmembrane region" description="Helical" evidence="2">
    <location>
        <begin position="66"/>
        <end position="86"/>
    </location>
</feature>
<keyword evidence="2" id="KW-0812">Transmembrane</keyword>
<name>A0A4Y7Q316_9AGAM</name>
<feature type="transmembrane region" description="Helical" evidence="2">
    <location>
        <begin position="93"/>
        <end position="118"/>
    </location>
</feature>
<feature type="transmembrane region" description="Helical" evidence="2">
    <location>
        <begin position="138"/>
        <end position="159"/>
    </location>
</feature>
<dbReference type="VEuPathDB" id="FungiDB:BD410DRAFT_285402"/>
<protein>
    <submittedName>
        <fullName evidence="3">Uncharacterized protein</fullName>
    </submittedName>
</protein>
<reference evidence="3 4" key="1">
    <citation type="submission" date="2018-06" db="EMBL/GenBank/DDBJ databases">
        <title>A transcriptomic atlas of mushroom development highlights an independent origin of complex multicellularity.</title>
        <authorList>
            <consortium name="DOE Joint Genome Institute"/>
            <person name="Krizsan K."/>
            <person name="Almasi E."/>
            <person name="Merenyi Z."/>
            <person name="Sahu N."/>
            <person name="Viragh M."/>
            <person name="Koszo T."/>
            <person name="Mondo S."/>
            <person name="Kiss B."/>
            <person name="Balint B."/>
            <person name="Kues U."/>
            <person name="Barry K."/>
            <person name="Hegedus J.C."/>
            <person name="Henrissat B."/>
            <person name="Johnson J."/>
            <person name="Lipzen A."/>
            <person name="Ohm R."/>
            <person name="Nagy I."/>
            <person name="Pangilinan J."/>
            <person name="Yan J."/>
            <person name="Xiong Y."/>
            <person name="Grigoriev I.V."/>
            <person name="Hibbett D.S."/>
            <person name="Nagy L.G."/>
        </authorList>
    </citation>
    <scope>NUCLEOTIDE SEQUENCE [LARGE SCALE GENOMIC DNA]</scope>
    <source>
        <strain evidence="3 4">SZMC22713</strain>
    </source>
</reference>
<dbReference type="AlphaFoldDB" id="A0A4Y7Q316"/>
<evidence type="ECO:0000313" key="4">
    <source>
        <dbReference type="Proteomes" id="UP000294933"/>
    </source>
</evidence>
<dbReference type="EMBL" id="ML170179">
    <property type="protein sequence ID" value="TDL21608.1"/>
    <property type="molecule type" value="Genomic_DNA"/>
</dbReference>
<keyword evidence="2" id="KW-1133">Transmembrane helix</keyword>
<keyword evidence="2" id="KW-0472">Membrane</keyword>
<feature type="transmembrane region" description="Helical" evidence="2">
    <location>
        <begin position="291"/>
        <end position="311"/>
    </location>
</feature>
<feature type="transmembrane region" description="Helical" evidence="2">
    <location>
        <begin position="221"/>
        <end position="243"/>
    </location>
</feature>
<feature type="compositionally biased region" description="Low complexity" evidence="1">
    <location>
        <begin position="327"/>
        <end position="338"/>
    </location>
</feature>
<feature type="transmembrane region" description="Helical" evidence="2">
    <location>
        <begin position="255"/>
        <end position="276"/>
    </location>
</feature>
<proteinExistence type="predicted"/>
<dbReference type="OrthoDB" id="3351993at2759"/>
<gene>
    <name evidence="3" type="ORF">BD410DRAFT_285402</name>
</gene>
<accession>A0A4Y7Q316</accession>
<feature type="transmembrane region" description="Helical" evidence="2">
    <location>
        <begin position="196"/>
        <end position="215"/>
    </location>
</feature>
<dbReference type="Proteomes" id="UP000294933">
    <property type="component" value="Unassembled WGS sequence"/>
</dbReference>
<evidence type="ECO:0000256" key="1">
    <source>
        <dbReference type="SAM" id="MobiDB-lite"/>
    </source>
</evidence>
<evidence type="ECO:0000256" key="2">
    <source>
        <dbReference type="SAM" id="Phobius"/>
    </source>
</evidence>
<organism evidence="3 4">
    <name type="scientific">Rickenella mellea</name>
    <dbReference type="NCBI Taxonomy" id="50990"/>
    <lineage>
        <taxon>Eukaryota</taxon>
        <taxon>Fungi</taxon>
        <taxon>Dikarya</taxon>
        <taxon>Basidiomycota</taxon>
        <taxon>Agaricomycotina</taxon>
        <taxon>Agaricomycetes</taxon>
        <taxon>Hymenochaetales</taxon>
        <taxon>Rickenellaceae</taxon>
        <taxon>Rickenella</taxon>
    </lineage>
</organism>
<sequence length="357" mass="38944">MAAPSCLIPANPDVAGIGVRLSVYIQAASTLIPATLKMMEDQFREHTLPKNRRTMFYKTVVNWENILEVATPNISLGIALFISSIIQAHIYGLAVYHALILLNLHLIIGFSVAPYFILSGNDKNNPDSIKGINPAYGALAFLHTVHLCCAAGFGLWLFATIPNFDHASPNCTATTTYFVLGKKVAIASIAFRDSWIAIYSILVIPYFNAAILLVVSYGLYVVAVIPLLIPAFIIGIIIGFVSWCKPIKRSSTELVLPLATTFLVSLAPVALVVFLTEATVRINQVSNGENVWTFGQTIAILIAVLPLWRVFKQTKATISRIRHGDTDPGLPTLPTTHPVNNTYSPPSPQKSHGKLLR</sequence>